<gene>
    <name evidence="3" type="ORF">B1207_05220</name>
</gene>
<protein>
    <recommendedName>
        <fullName evidence="2">DUF4142 domain-containing protein</fullName>
    </recommendedName>
</protein>
<feature type="signal peptide" evidence="1">
    <location>
        <begin position="1"/>
        <end position="19"/>
    </location>
</feature>
<evidence type="ECO:0000313" key="4">
    <source>
        <dbReference type="Proteomes" id="UP000249458"/>
    </source>
</evidence>
<evidence type="ECO:0000259" key="2">
    <source>
        <dbReference type="Pfam" id="PF13628"/>
    </source>
</evidence>
<dbReference type="AlphaFoldDB" id="A0A364LLH2"/>
<feature type="domain" description="DUF4142" evidence="2">
    <location>
        <begin position="35"/>
        <end position="174"/>
    </location>
</feature>
<proteinExistence type="predicted"/>
<feature type="chain" id="PRO_5016620905" description="DUF4142 domain-containing protein" evidence="1">
    <location>
        <begin position="20"/>
        <end position="183"/>
    </location>
</feature>
<dbReference type="RefSeq" id="WP_112218932.1">
    <property type="nucleotide sequence ID" value="NZ_MVJN01000003.1"/>
</dbReference>
<organism evidence="3 4">
    <name type="scientific">Legionella quinlivanii</name>
    <dbReference type="NCBI Taxonomy" id="45073"/>
    <lineage>
        <taxon>Bacteria</taxon>
        <taxon>Pseudomonadati</taxon>
        <taxon>Pseudomonadota</taxon>
        <taxon>Gammaproteobacteria</taxon>
        <taxon>Legionellales</taxon>
        <taxon>Legionellaceae</taxon>
        <taxon>Legionella</taxon>
    </lineage>
</organism>
<dbReference type="Pfam" id="PF13628">
    <property type="entry name" value="DUF4142"/>
    <property type="match status" value="1"/>
</dbReference>
<dbReference type="Proteomes" id="UP000249458">
    <property type="component" value="Unassembled WGS sequence"/>
</dbReference>
<evidence type="ECO:0000256" key="1">
    <source>
        <dbReference type="SAM" id="SignalP"/>
    </source>
</evidence>
<sequence>MKTKMGIICLLLLGLLQIAAVNQNNSVLGPLPQQQDGAVLANLLVINENQSALARYVYKRSNNAVIQQFALKLDQQARHHLKEIYHLSKTTGISTIDAATALKLRGVKNQELKELSEAENSQLDNLYLEFEIRNSSKALTLFEQDFKPIATHPAIKNYLESSKQDFVENLKQAQLIQKALAAH</sequence>
<keyword evidence="1" id="KW-0732">Signal</keyword>
<name>A0A364LLH2_9GAMM</name>
<reference evidence="3 4" key="1">
    <citation type="submission" date="2017-02" db="EMBL/GenBank/DDBJ databases">
        <title>Legionella quilivanii strain from human: case report and whole genome sequencing analysis.</title>
        <authorList>
            <person name="Lalancette C."/>
            <person name="Leduc J.-M."/>
            <person name="Levesque S."/>
            <person name="Fournier E."/>
            <person name="Saoud J."/>
            <person name="Faucher S.P."/>
            <person name="Bernard K."/>
            <person name="Martineau C."/>
            <person name="Longtin J."/>
        </authorList>
    </citation>
    <scope>NUCLEOTIDE SEQUENCE [LARGE SCALE GENOMIC DNA]</scope>
    <source>
        <strain evidence="3 4">ID143958</strain>
    </source>
</reference>
<accession>A0A364LLH2</accession>
<evidence type="ECO:0000313" key="3">
    <source>
        <dbReference type="EMBL" id="RAP37574.1"/>
    </source>
</evidence>
<comment type="caution">
    <text evidence="3">The sequence shown here is derived from an EMBL/GenBank/DDBJ whole genome shotgun (WGS) entry which is preliminary data.</text>
</comment>
<dbReference type="EMBL" id="MVJN01000003">
    <property type="protein sequence ID" value="RAP37574.1"/>
    <property type="molecule type" value="Genomic_DNA"/>
</dbReference>
<dbReference type="InterPro" id="IPR025419">
    <property type="entry name" value="DUF4142"/>
</dbReference>